<sequence length="199" mass="22896">MIFVVRRASPTIVAIIHPNLPPTRAIAAQIGYGENGWFRVRQELIEEIQQNHDLYSAVFPADDWPNRLVILLNWFEHTAPDSHWMEAMTLGIVIATRYNLVLHTFDADVYGCFTHLPLRSPPVPLEYRREIAIARVNNNHFVQVFLQPQYPLPPIPIWWERNALDETIGWAADYEARLLLWYEVMGINPPGAAFGGDID</sequence>
<accession>A0ACC0P2Q4</accession>
<organism evidence="1 2">
    <name type="scientific">Rhododendron molle</name>
    <name type="common">Chinese azalea</name>
    <name type="synonym">Azalea mollis</name>
    <dbReference type="NCBI Taxonomy" id="49168"/>
    <lineage>
        <taxon>Eukaryota</taxon>
        <taxon>Viridiplantae</taxon>
        <taxon>Streptophyta</taxon>
        <taxon>Embryophyta</taxon>
        <taxon>Tracheophyta</taxon>
        <taxon>Spermatophyta</taxon>
        <taxon>Magnoliopsida</taxon>
        <taxon>eudicotyledons</taxon>
        <taxon>Gunneridae</taxon>
        <taxon>Pentapetalae</taxon>
        <taxon>asterids</taxon>
        <taxon>Ericales</taxon>
        <taxon>Ericaceae</taxon>
        <taxon>Ericoideae</taxon>
        <taxon>Rhodoreae</taxon>
        <taxon>Rhododendron</taxon>
    </lineage>
</organism>
<protein>
    <submittedName>
        <fullName evidence="1">Uncharacterized protein</fullName>
    </submittedName>
</protein>
<evidence type="ECO:0000313" key="2">
    <source>
        <dbReference type="Proteomes" id="UP001062846"/>
    </source>
</evidence>
<comment type="caution">
    <text evidence="1">The sequence shown here is derived from an EMBL/GenBank/DDBJ whole genome shotgun (WGS) entry which is preliminary data.</text>
</comment>
<gene>
    <name evidence="1" type="ORF">RHMOL_Rhmol04G0175300</name>
</gene>
<proteinExistence type="predicted"/>
<reference evidence="1" key="1">
    <citation type="submission" date="2022-02" db="EMBL/GenBank/DDBJ databases">
        <title>Plant Genome Project.</title>
        <authorList>
            <person name="Zhang R.-G."/>
        </authorList>
    </citation>
    <scope>NUCLEOTIDE SEQUENCE</scope>
    <source>
        <strain evidence="1">AT1</strain>
    </source>
</reference>
<dbReference type="Proteomes" id="UP001062846">
    <property type="component" value="Chromosome 4"/>
</dbReference>
<dbReference type="EMBL" id="CM046391">
    <property type="protein sequence ID" value="KAI8559456.1"/>
    <property type="molecule type" value="Genomic_DNA"/>
</dbReference>
<evidence type="ECO:0000313" key="1">
    <source>
        <dbReference type="EMBL" id="KAI8559456.1"/>
    </source>
</evidence>
<keyword evidence="2" id="KW-1185">Reference proteome</keyword>
<name>A0ACC0P2Q4_RHOML</name>